<dbReference type="SUPFAM" id="SSF48264">
    <property type="entry name" value="Cytochrome P450"/>
    <property type="match status" value="1"/>
</dbReference>
<proteinExistence type="inferred from homology"/>
<organism evidence="7 8">
    <name type="scientific">Tetraparma gracilis</name>
    <dbReference type="NCBI Taxonomy" id="2962635"/>
    <lineage>
        <taxon>Eukaryota</taxon>
        <taxon>Sar</taxon>
        <taxon>Stramenopiles</taxon>
        <taxon>Ochrophyta</taxon>
        <taxon>Bolidophyceae</taxon>
        <taxon>Parmales</taxon>
        <taxon>Triparmaceae</taxon>
        <taxon>Tetraparma</taxon>
    </lineage>
</organism>
<evidence type="ECO:0008006" key="9">
    <source>
        <dbReference type="Google" id="ProtNLM"/>
    </source>
</evidence>
<evidence type="ECO:0000256" key="3">
    <source>
        <dbReference type="ARBA" id="ARBA00022723"/>
    </source>
</evidence>
<evidence type="ECO:0000313" key="8">
    <source>
        <dbReference type="Proteomes" id="UP001165060"/>
    </source>
</evidence>
<sequence>MWSLWTASAPCAVLLVLLSLLAPSLVASASVHARLLLPLAALFSVLCLVLAAPRSSRRPAPPPRSPALRALALLALPALASAQGSAAALLSSALGGVRASPVGSLLSALLCSLVAWLLSISLATRKRGLNPLHPPVAAPLTRLGSSRFLTFLEFSASPLRMIHRLHDLHGPAFTLSMFSTNITVLVGPEAQAPFFTSPDAVLSQAEVYGFMKPVFGEGVVYDCPARKRQVQFQSMSHGLRPARLKTYVSKISAETTAYLRSKLGPSGECDLGAVLGELTILTASRCLHGDDVRENMYAQVADLYHDLDQGVT</sequence>
<keyword evidence="2" id="KW-0349">Heme</keyword>
<protein>
    <recommendedName>
        <fullName evidence="9">Cytochrome P450</fullName>
    </recommendedName>
</protein>
<feature type="chain" id="PRO_5046378706" description="Cytochrome P450" evidence="6">
    <location>
        <begin position="29"/>
        <end position="312"/>
    </location>
</feature>
<keyword evidence="5" id="KW-0472">Membrane</keyword>
<evidence type="ECO:0000256" key="5">
    <source>
        <dbReference type="SAM" id="Phobius"/>
    </source>
</evidence>
<dbReference type="EMBL" id="BRYB01003550">
    <property type="protein sequence ID" value="GMI38614.1"/>
    <property type="molecule type" value="Genomic_DNA"/>
</dbReference>
<name>A0ABQ6N2D0_9STRA</name>
<dbReference type="InterPro" id="IPR050529">
    <property type="entry name" value="CYP450_sterol_14alpha_dmase"/>
</dbReference>
<evidence type="ECO:0000256" key="6">
    <source>
        <dbReference type="SAM" id="SignalP"/>
    </source>
</evidence>
<keyword evidence="5" id="KW-0812">Transmembrane</keyword>
<dbReference type="InterPro" id="IPR036396">
    <property type="entry name" value="Cyt_P450_sf"/>
</dbReference>
<feature type="non-terminal residue" evidence="7">
    <location>
        <position position="312"/>
    </location>
</feature>
<reference evidence="7 8" key="1">
    <citation type="journal article" date="2023" name="Commun. Biol.">
        <title>Genome analysis of Parmales, the sister group of diatoms, reveals the evolutionary specialization of diatoms from phago-mixotrophs to photoautotrophs.</title>
        <authorList>
            <person name="Ban H."/>
            <person name="Sato S."/>
            <person name="Yoshikawa S."/>
            <person name="Yamada K."/>
            <person name="Nakamura Y."/>
            <person name="Ichinomiya M."/>
            <person name="Sato N."/>
            <person name="Blanc-Mathieu R."/>
            <person name="Endo H."/>
            <person name="Kuwata A."/>
            <person name="Ogata H."/>
        </authorList>
    </citation>
    <scope>NUCLEOTIDE SEQUENCE [LARGE SCALE GENOMIC DNA]</scope>
</reference>
<keyword evidence="5" id="KW-1133">Transmembrane helix</keyword>
<feature type="transmembrane region" description="Helical" evidence="5">
    <location>
        <begin position="38"/>
        <end position="55"/>
    </location>
</feature>
<evidence type="ECO:0000256" key="1">
    <source>
        <dbReference type="ARBA" id="ARBA00010617"/>
    </source>
</evidence>
<feature type="signal peptide" evidence="6">
    <location>
        <begin position="1"/>
        <end position="28"/>
    </location>
</feature>
<evidence type="ECO:0000256" key="4">
    <source>
        <dbReference type="ARBA" id="ARBA00023004"/>
    </source>
</evidence>
<dbReference type="Proteomes" id="UP001165060">
    <property type="component" value="Unassembled WGS sequence"/>
</dbReference>
<comment type="caution">
    <text evidence="7">The sequence shown here is derived from an EMBL/GenBank/DDBJ whole genome shotgun (WGS) entry which is preliminary data.</text>
</comment>
<evidence type="ECO:0000256" key="2">
    <source>
        <dbReference type="ARBA" id="ARBA00022617"/>
    </source>
</evidence>
<keyword evidence="8" id="KW-1185">Reference proteome</keyword>
<feature type="transmembrane region" description="Helical" evidence="5">
    <location>
        <begin position="67"/>
        <end position="90"/>
    </location>
</feature>
<dbReference type="Gene3D" id="1.10.630.10">
    <property type="entry name" value="Cytochrome P450"/>
    <property type="match status" value="1"/>
</dbReference>
<dbReference type="PANTHER" id="PTHR24304">
    <property type="entry name" value="CYTOCHROME P450 FAMILY 7"/>
    <property type="match status" value="1"/>
</dbReference>
<accession>A0ABQ6N2D0</accession>
<comment type="similarity">
    <text evidence="1">Belongs to the cytochrome P450 family.</text>
</comment>
<keyword evidence="4" id="KW-0408">Iron</keyword>
<feature type="transmembrane region" description="Helical" evidence="5">
    <location>
        <begin position="102"/>
        <end position="123"/>
    </location>
</feature>
<keyword evidence="6" id="KW-0732">Signal</keyword>
<evidence type="ECO:0000313" key="7">
    <source>
        <dbReference type="EMBL" id="GMI38614.1"/>
    </source>
</evidence>
<gene>
    <name evidence="7" type="ORF">TeGR_g14197</name>
</gene>
<dbReference type="PANTHER" id="PTHR24304:SF2">
    <property type="entry name" value="24-HYDROXYCHOLESTEROL 7-ALPHA-HYDROXYLASE"/>
    <property type="match status" value="1"/>
</dbReference>
<keyword evidence="3" id="KW-0479">Metal-binding</keyword>